<organism evidence="2 3">
    <name type="scientific">Streptomyces turgidiscabies (strain Car8)</name>
    <dbReference type="NCBI Taxonomy" id="698760"/>
    <lineage>
        <taxon>Bacteria</taxon>
        <taxon>Bacillati</taxon>
        <taxon>Actinomycetota</taxon>
        <taxon>Actinomycetes</taxon>
        <taxon>Kitasatosporales</taxon>
        <taxon>Streptomycetaceae</taxon>
        <taxon>Streptomyces</taxon>
    </lineage>
</organism>
<dbReference type="AlphaFoldDB" id="L7F1Q0"/>
<dbReference type="EMBL" id="AEJB01000421">
    <property type="protein sequence ID" value="ELP64896.1"/>
    <property type="molecule type" value="Genomic_DNA"/>
</dbReference>
<reference evidence="2 3" key="1">
    <citation type="journal article" date="2011" name="Plasmid">
        <title>Streptomyces turgidiscabies Car8 contains a modular pathogenicity island that shares virulence genes with other actinobacterial plant pathogens.</title>
        <authorList>
            <person name="Huguet-Tapia J.C."/>
            <person name="Badger J.H."/>
            <person name="Loria R."/>
            <person name="Pettis G.S."/>
        </authorList>
    </citation>
    <scope>NUCLEOTIDE SEQUENCE [LARGE SCALE GENOMIC DNA]</scope>
    <source>
        <strain evidence="2 3">Car8</strain>
    </source>
</reference>
<dbReference type="Proteomes" id="UP000010931">
    <property type="component" value="Unassembled WGS sequence"/>
</dbReference>
<dbReference type="PATRIC" id="fig|698760.3.peg.6277"/>
<proteinExistence type="predicted"/>
<sequence length="80" mass="9379">MDRPTYHADFGRIYNSGIDFLNKLERGQHFKERGFASWEAFVAGDWTRALSLAQERRDDYAQELQKAAQLGIPHRRLRVV</sequence>
<evidence type="ECO:0000259" key="1">
    <source>
        <dbReference type="Pfam" id="PF21806"/>
    </source>
</evidence>
<feature type="domain" description="DUF6879" evidence="1">
    <location>
        <begin position="10"/>
        <end position="80"/>
    </location>
</feature>
<evidence type="ECO:0000313" key="3">
    <source>
        <dbReference type="Proteomes" id="UP000010931"/>
    </source>
</evidence>
<gene>
    <name evidence="2" type="ORF">STRTUCAR8_03304</name>
</gene>
<keyword evidence="3" id="KW-1185">Reference proteome</keyword>
<comment type="caution">
    <text evidence="2">The sequence shown here is derived from an EMBL/GenBank/DDBJ whole genome shotgun (WGS) entry which is preliminary data.</text>
</comment>
<accession>L7F1Q0</accession>
<dbReference type="STRING" id="85558.T45_06390"/>
<dbReference type="InterPro" id="IPR049244">
    <property type="entry name" value="DUF6879"/>
</dbReference>
<evidence type="ECO:0000313" key="2">
    <source>
        <dbReference type="EMBL" id="ELP64896.1"/>
    </source>
</evidence>
<dbReference type="Pfam" id="PF21806">
    <property type="entry name" value="DUF6879"/>
    <property type="match status" value="1"/>
</dbReference>
<name>L7F1Q0_STRT8</name>
<protein>
    <recommendedName>
        <fullName evidence="1">DUF6879 domain-containing protein</fullName>
    </recommendedName>
</protein>